<dbReference type="GO" id="GO:0003677">
    <property type="term" value="F:DNA binding"/>
    <property type="evidence" value="ECO:0007669"/>
    <property type="project" value="InterPro"/>
</dbReference>
<dbReference type="InterPro" id="IPR011335">
    <property type="entry name" value="Restrct_endonuc-II-like"/>
</dbReference>
<evidence type="ECO:0000256" key="1">
    <source>
        <dbReference type="SAM" id="Coils"/>
    </source>
</evidence>
<dbReference type="eggNOG" id="COG1715">
    <property type="taxonomic scope" value="Bacteria"/>
</dbReference>
<dbReference type="Pfam" id="PF04471">
    <property type="entry name" value="Mrr_cat"/>
    <property type="match status" value="1"/>
</dbReference>
<evidence type="ECO:0000313" key="3">
    <source>
        <dbReference type="EMBL" id="ABR34452.1"/>
    </source>
</evidence>
<accession>A6LVS2</accession>
<keyword evidence="3" id="KW-0255">Endonuclease</keyword>
<keyword evidence="3" id="KW-0378">Hydrolase</keyword>
<evidence type="ECO:0000259" key="2">
    <source>
        <dbReference type="Pfam" id="PF04471"/>
    </source>
</evidence>
<organism evidence="3 4">
    <name type="scientific">Clostridium beijerinckii (strain ATCC 51743 / NCIMB 8052)</name>
    <name type="common">Clostridium acetobutylicum</name>
    <dbReference type="NCBI Taxonomy" id="290402"/>
    <lineage>
        <taxon>Bacteria</taxon>
        <taxon>Bacillati</taxon>
        <taxon>Bacillota</taxon>
        <taxon>Clostridia</taxon>
        <taxon>Eubacteriales</taxon>
        <taxon>Clostridiaceae</taxon>
        <taxon>Clostridium</taxon>
    </lineage>
</organism>
<reference evidence="3 4" key="1">
    <citation type="submission" date="2007-06" db="EMBL/GenBank/DDBJ databases">
        <title>Complete sequence of Clostridium beijerinckii NCIMB 8052.</title>
        <authorList>
            <consortium name="US DOE Joint Genome Institute"/>
            <person name="Copeland A."/>
            <person name="Lucas S."/>
            <person name="Lapidus A."/>
            <person name="Barry K."/>
            <person name="Detter J.C."/>
            <person name="Glavina del Rio T."/>
            <person name="Hammon N."/>
            <person name="Israni S."/>
            <person name="Dalin E."/>
            <person name="Tice H."/>
            <person name="Pitluck S."/>
            <person name="Sims D."/>
            <person name="Brettin T."/>
            <person name="Bruce D."/>
            <person name="Tapia R."/>
            <person name="Brainard J."/>
            <person name="Schmutz J."/>
            <person name="Larimer F."/>
            <person name="Land M."/>
            <person name="Hauser L."/>
            <person name="Kyrpides N."/>
            <person name="Mikhailova N."/>
            <person name="Bennet G."/>
            <person name="Cann I."/>
            <person name="Chen J.-S."/>
            <person name="Contreras A.L."/>
            <person name="Jones D."/>
            <person name="Kashket E."/>
            <person name="Mitchell W."/>
            <person name="Stoddard S."/>
            <person name="Schwarz W."/>
            <person name="Qureshi N."/>
            <person name="Young M."/>
            <person name="Shi Z."/>
            <person name="Ezeji T."/>
            <person name="White B."/>
            <person name="Blaschek H."/>
            <person name="Richardson P."/>
        </authorList>
    </citation>
    <scope>NUCLEOTIDE SEQUENCE [LARGE SCALE GENOMIC DNA]</scope>
    <source>
        <strain evidence="4">ATCC 51743 / NCIMB 8052</strain>
    </source>
</reference>
<dbReference type="GO" id="GO:0009307">
    <property type="term" value="P:DNA restriction-modification system"/>
    <property type="evidence" value="ECO:0007669"/>
    <property type="project" value="InterPro"/>
</dbReference>
<gene>
    <name evidence="3" type="ordered locus">Cbei_2292</name>
</gene>
<keyword evidence="3" id="KW-0540">Nuclease</keyword>
<dbReference type="KEGG" id="cbe:Cbei_2292"/>
<dbReference type="InterPro" id="IPR052906">
    <property type="entry name" value="Type_IV_Methyl-Rstrct_Enzyme"/>
</dbReference>
<dbReference type="InterPro" id="IPR011856">
    <property type="entry name" value="tRNA_endonuc-like_dom_sf"/>
</dbReference>
<dbReference type="PANTHER" id="PTHR30015:SF7">
    <property type="entry name" value="TYPE IV METHYL-DIRECTED RESTRICTION ENZYME ECOKMRR"/>
    <property type="match status" value="1"/>
</dbReference>
<protein>
    <submittedName>
        <fullName evidence="3">Restriction endonuclease</fullName>
    </submittedName>
</protein>
<dbReference type="SUPFAM" id="SSF52980">
    <property type="entry name" value="Restriction endonuclease-like"/>
    <property type="match status" value="1"/>
</dbReference>
<name>A6LVS2_CLOB8</name>
<reference evidence="3 4" key="2">
    <citation type="journal article" date="2011" name="BMC Genomics">
        <title>Single-nucleotide resolution analysis of the transcriptome structure of Clostridium beijerinckii NCIMB 8052 using RNA-Seq.</title>
        <authorList>
            <person name="Wang Y."/>
            <person name="Li X."/>
            <person name="Mao Y."/>
            <person name="Blaschek H.P."/>
        </authorList>
    </citation>
    <scope>NUCLEOTIDE SEQUENCE [LARGE SCALE GENOMIC DNA]</scope>
    <source>
        <strain evidence="4">ATCC 51743 / NCIMB 8052</strain>
    </source>
</reference>
<dbReference type="PANTHER" id="PTHR30015">
    <property type="entry name" value="MRR RESTRICTION SYSTEM PROTEIN"/>
    <property type="match status" value="1"/>
</dbReference>
<dbReference type="GO" id="GO:0015666">
    <property type="term" value="F:restriction endodeoxyribonuclease activity"/>
    <property type="evidence" value="ECO:0007669"/>
    <property type="project" value="TreeGrafter"/>
</dbReference>
<dbReference type="AlphaFoldDB" id="A6LVS2"/>
<dbReference type="HOGENOM" id="CLU_032125_1_0_9"/>
<dbReference type="REBASE" id="12332">
    <property type="entry name" value="CbeNMrrP"/>
</dbReference>
<dbReference type="Proteomes" id="UP000000565">
    <property type="component" value="Chromosome"/>
</dbReference>
<sequence length="586" mass="67130">MDDMDNNKLITYGPITSIWSVNGTKILKYQQEIWHNGLNEYKIFTGQNKQILNNKVNVQVNKWIKIWKINCEKKNIENMKKACVDEAINRTKEAKDRLEEVERILLSSLEINNVVDWELLKDKEEFKIPYPVKPDEPKLYPIPTEPNKSDPQFQPKLNLFSNIIKFLREKAISEAERIYNIAHENWQKACNEAIEKNIKLTTEYEENIGKFKEKIAEWNDKKSEYIKEQDENNSKIDELKSNYLSSDISAIIEYCEIVLSKSYLPEFINKEFEINYNSNNKILIIDYLLPNIEDFPNIKEVKYIASRNELKEAFYNEAFMEKLFDSTIYKLVLRVIHEEFEADIINAIDAISFNGWINYLNKATGNREDACIVSIQVKREVFSEIDLKNVDPKACFKSLKGVGSSKLAGITPVQPILTMDKNDKRFIDSYNVADTLDDSVNLAAIPWEDFEQLITELFQAEFSVSGGEVKVTQASRDGGVDAIAFDPDPIRGGKIVIQAKRYTNTVGVSAVRDLYGTVMNEGATKGILVTTADYGPDAYEFAKNKPITLLNGGNILHMLEKHGHKAKIDLKEAKALNLANSLSKRK</sequence>
<dbReference type="Gene3D" id="3.40.1350.10">
    <property type="match status" value="1"/>
</dbReference>
<proteinExistence type="predicted"/>
<feature type="domain" description="Restriction endonuclease type IV Mrr" evidence="2">
    <location>
        <begin position="443"/>
        <end position="559"/>
    </location>
</feature>
<keyword evidence="1" id="KW-0175">Coiled coil</keyword>
<dbReference type="InterPro" id="IPR007560">
    <property type="entry name" value="Restrct_endonuc_IV_Mrr"/>
</dbReference>
<dbReference type="RefSeq" id="WP_012058508.1">
    <property type="nucleotide sequence ID" value="NC_009617.1"/>
</dbReference>
<feature type="coiled-coil region" evidence="1">
    <location>
        <begin position="201"/>
        <end position="228"/>
    </location>
</feature>
<evidence type="ECO:0000313" key="4">
    <source>
        <dbReference type="Proteomes" id="UP000000565"/>
    </source>
</evidence>
<reference evidence="3 4" key="3">
    <citation type="journal article" date="2012" name="BMC Genomics">
        <title>Genome-wide dynamic transcriptional profiling in clostridium beijerinckii NCIMB 8052 using single-nucleotide resolution RNA-Seq.</title>
        <authorList>
            <person name="Wang Y."/>
            <person name="Li X."/>
            <person name="Mao Y."/>
            <person name="Blaschek H.P."/>
        </authorList>
    </citation>
    <scope>NUCLEOTIDE SEQUENCE [LARGE SCALE GENOMIC DNA]</scope>
    <source>
        <strain evidence="4">ATCC 51743 / NCIMB 8052</strain>
    </source>
</reference>
<dbReference type="EMBL" id="CP000721">
    <property type="protein sequence ID" value="ABR34452.1"/>
    <property type="molecule type" value="Genomic_DNA"/>
</dbReference>